<dbReference type="GO" id="GO:0007010">
    <property type="term" value="P:cytoskeleton organization"/>
    <property type="evidence" value="ECO:0007669"/>
    <property type="project" value="TreeGrafter"/>
</dbReference>
<dbReference type="InterPro" id="IPR012486">
    <property type="entry name" value="Far11/STRP_N"/>
</dbReference>
<feature type="region of interest" description="Disordered" evidence="1">
    <location>
        <begin position="484"/>
        <end position="520"/>
    </location>
</feature>
<protein>
    <submittedName>
        <fullName evidence="4">5811_t:CDS:1</fullName>
    </submittedName>
</protein>
<evidence type="ECO:0000256" key="1">
    <source>
        <dbReference type="SAM" id="MobiDB-lite"/>
    </source>
</evidence>
<evidence type="ECO:0000313" key="4">
    <source>
        <dbReference type="EMBL" id="CAG8562164.1"/>
    </source>
</evidence>
<evidence type="ECO:0000259" key="2">
    <source>
        <dbReference type="SMART" id="SM01292"/>
    </source>
</evidence>
<dbReference type="InterPro" id="IPR021819">
    <property type="entry name" value="Far11/STRP_C"/>
</dbReference>
<dbReference type="OrthoDB" id="18234at2759"/>
<dbReference type="SMART" id="SM01292">
    <property type="entry name" value="N1221"/>
    <property type="match status" value="1"/>
</dbReference>
<proteinExistence type="predicted"/>
<dbReference type="Pfam" id="PF07923">
    <property type="entry name" value="N1221"/>
    <property type="match status" value="1"/>
</dbReference>
<feature type="region of interest" description="Disordered" evidence="1">
    <location>
        <begin position="328"/>
        <end position="360"/>
    </location>
</feature>
<reference evidence="4" key="1">
    <citation type="submission" date="2021-06" db="EMBL/GenBank/DDBJ databases">
        <authorList>
            <person name="Kallberg Y."/>
            <person name="Tangrot J."/>
            <person name="Rosling A."/>
        </authorList>
    </citation>
    <scope>NUCLEOTIDE SEQUENCE</scope>
    <source>
        <strain evidence="4">FL130A</strain>
    </source>
</reference>
<organism evidence="4 5">
    <name type="scientific">Ambispora leptoticha</name>
    <dbReference type="NCBI Taxonomy" id="144679"/>
    <lineage>
        <taxon>Eukaryota</taxon>
        <taxon>Fungi</taxon>
        <taxon>Fungi incertae sedis</taxon>
        <taxon>Mucoromycota</taxon>
        <taxon>Glomeromycotina</taxon>
        <taxon>Glomeromycetes</taxon>
        <taxon>Archaeosporales</taxon>
        <taxon>Ambisporaceae</taxon>
        <taxon>Ambispora</taxon>
    </lineage>
</organism>
<gene>
    <name evidence="4" type="ORF">ALEPTO_LOCUS6401</name>
</gene>
<dbReference type="SMART" id="SM01293">
    <property type="entry name" value="DUF3402"/>
    <property type="match status" value="1"/>
</dbReference>
<dbReference type="EMBL" id="CAJVPS010002189">
    <property type="protein sequence ID" value="CAG8562164.1"/>
    <property type="molecule type" value="Genomic_DNA"/>
</dbReference>
<feature type="compositionally biased region" description="Low complexity" evidence="1">
    <location>
        <begin position="484"/>
        <end position="498"/>
    </location>
</feature>
<name>A0A9N9FV30_9GLOM</name>
<dbReference type="PANTHER" id="PTHR13239:SF4">
    <property type="entry name" value="AT25231P"/>
    <property type="match status" value="1"/>
</dbReference>
<comment type="caution">
    <text evidence="4">The sequence shown here is derived from an EMBL/GenBank/DDBJ whole genome shotgun (WGS) entry which is preliminary data.</text>
</comment>
<dbReference type="Proteomes" id="UP000789508">
    <property type="component" value="Unassembled WGS sequence"/>
</dbReference>
<feature type="domain" description="Far11/STRP C-terminal" evidence="3">
    <location>
        <begin position="379"/>
        <end position="905"/>
    </location>
</feature>
<feature type="domain" description="Far11/STRP N-terminal" evidence="2">
    <location>
        <begin position="39"/>
        <end position="334"/>
    </location>
</feature>
<feature type="compositionally biased region" description="Low complexity" evidence="1">
    <location>
        <begin position="334"/>
        <end position="349"/>
    </location>
</feature>
<evidence type="ECO:0000313" key="5">
    <source>
        <dbReference type="Proteomes" id="UP000789508"/>
    </source>
</evidence>
<evidence type="ECO:0000259" key="3">
    <source>
        <dbReference type="SMART" id="SM01293"/>
    </source>
</evidence>
<dbReference type="Pfam" id="PF11882">
    <property type="entry name" value="DUF3402"/>
    <property type="match status" value="1"/>
</dbReference>
<dbReference type="InterPro" id="IPR040185">
    <property type="entry name" value="Far11/STRP"/>
</dbReference>
<sequence>MTDIAESMKQEANEEAVNDSLTLSELKNIVKQFPNKTKPKEILFSYADSDDISNEIDEFYSYVEISQCLDFQKSFEETFDEPWTKCTISEQRTYVEYLLETLELKDPQRRFSSARKILYIAQGTFGEMSSPEEHLRWIKENNKLLRKSGAFLSYFQALKLACHAHDYYSRPDLNIGTGERQAYIDDTHAEIGFYLTLLYMLVEVHRDDETLGTELVESDPPMAVFLFEIIASLREKNAKGYPVKKLLLLLWKVLLTSLGGINEINRLKEIVRQMNGLAPFRDRGIMTKSTPLDYHTFHNEVTQKFPTYTPPPCPDIIPKPFNVLFSNNGSESSNHMTNNPNGNYNNNNNSTPKSRKQQFQTNQRQPFIFPFSASTPKVPKAIQEAGDLYVKFMYTSLGSLQCLVEREEMKRQQNNSAMTNGIIDKSSMINGEKLIEDGNKREALHIDERDQEKLERIEMSILPHMQNIVIVLLKLLLATVSSNNNSNSSKSTENGENKASSSNGGMEFDEGSAAASNSTNNNTVEEVDIMRHREITSKAVSAILILMLKHFKLSHALKFEYLSQLLVDSNCLLLILKMFGLQDVALAIKANNEVADLNFFQFCAVNARKENVSNKLKEPEIIEKTKSSLTEQENNESSTKAQDDETDFCWRNFFAAINFLKILQKLTKKKTHRISLLVQYKSSAILKRILKVPHPLLELYALKVLKNQIPFVGRKWRQSNMKVITSIYLKCRPDLRDEWISSADADAELEDALAKQALRELIKFYNTRHYLSQNGEKLSNESSNHHDDKDYFPDIFPPNHTQPFKPFNAAYIADDIMLDDGFLSNWEQWLHDEVYSFSTTTPHLRGVNEYYQDDMFTFYGDGSEWDAPLSPADDENKKDPFTSVSWDNLTPNEYINYQEKFKNSGFKLTYDEDDILQAPDFSDDHLPFETNYQWPDEMLGPYAAKEIIIYDPKSSEENPQET</sequence>
<accession>A0A9N9FV30</accession>
<dbReference type="AlphaFoldDB" id="A0A9N9FV30"/>
<keyword evidence="5" id="KW-1185">Reference proteome</keyword>
<dbReference type="PANTHER" id="PTHR13239">
    <property type="entry name" value="PROTEIN REQUIRED FOR HYPHAL ANASTOMOSIS HAM-2"/>
    <property type="match status" value="1"/>
</dbReference>
<dbReference type="GO" id="GO:0005829">
    <property type="term" value="C:cytosol"/>
    <property type="evidence" value="ECO:0007669"/>
    <property type="project" value="TreeGrafter"/>
</dbReference>